<evidence type="ECO:0000256" key="2">
    <source>
        <dbReference type="ARBA" id="ARBA00005887"/>
    </source>
</evidence>
<comment type="caution">
    <text evidence="11">The sequence shown here is derived from an EMBL/GenBank/DDBJ whole genome shotgun (WGS) entry which is preliminary data.</text>
</comment>
<dbReference type="InterPro" id="IPR018047">
    <property type="entry name" value="Ammonium_transpt_CS"/>
</dbReference>
<organism evidence="11 12">
    <name type="scientific">Candidatus Monoglobus merdigallinarum</name>
    <dbReference type="NCBI Taxonomy" id="2838698"/>
    <lineage>
        <taxon>Bacteria</taxon>
        <taxon>Bacillati</taxon>
        <taxon>Bacillota</taxon>
        <taxon>Clostridia</taxon>
        <taxon>Monoglobales</taxon>
        <taxon>Monoglobaceae</taxon>
        <taxon>Monoglobus</taxon>
    </lineage>
</organism>
<feature type="transmembrane region" description="Helical" evidence="9">
    <location>
        <begin position="39"/>
        <end position="57"/>
    </location>
</feature>
<dbReference type="SUPFAM" id="SSF111352">
    <property type="entry name" value="Ammonium transporter"/>
    <property type="match status" value="1"/>
</dbReference>
<dbReference type="InterPro" id="IPR024041">
    <property type="entry name" value="NH4_transpt_AmtB-like_dom"/>
</dbReference>
<evidence type="ECO:0000256" key="8">
    <source>
        <dbReference type="ARBA" id="ARBA00050025"/>
    </source>
</evidence>
<keyword evidence="3 9" id="KW-0813">Transport</keyword>
<evidence type="ECO:0000313" key="11">
    <source>
        <dbReference type="EMBL" id="HIV86164.1"/>
    </source>
</evidence>
<comment type="subcellular location">
    <subcellularLocation>
        <location evidence="9">Cell membrane</location>
        <topology evidence="9">Multi-pass membrane protein</topology>
    </subcellularLocation>
    <subcellularLocation>
        <location evidence="1">Membrane</location>
        <topology evidence="1">Multi-pass membrane protein</topology>
    </subcellularLocation>
</comment>
<keyword evidence="7 9" id="KW-0924">Ammonia transport</keyword>
<gene>
    <name evidence="11" type="ORF">H9900_05070</name>
</gene>
<dbReference type="Proteomes" id="UP000824162">
    <property type="component" value="Unassembled WGS sequence"/>
</dbReference>
<feature type="domain" description="Ammonium transporter AmtB-like" evidence="10">
    <location>
        <begin position="8"/>
        <end position="407"/>
    </location>
</feature>
<dbReference type="EMBL" id="DXIJ01000106">
    <property type="protein sequence ID" value="HIV86164.1"/>
    <property type="molecule type" value="Genomic_DNA"/>
</dbReference>
<evidence type="ECO:0000256" key="3">
    <source>
        <dbReference type="ARBA" id="ARBA00022448"/>
    </source>
</evidence>
<evidence type="ECO:0000256" key="7">
    <source>
        <dbReference type="ARBA" id="ARBA00023177"/>
    </source>
</evidence>
<feature type="transmembrane region" description="Helical" evidence="9">
    <location>
        <begin position="312"/>
        <end position="335"/>
    </location>
</feature>
<feature type="transmembrane region" description="Helical" evidence="9">
    <location>
        <begin position="166"/>
        <end position="184"/>
    </location>
</feature>
<evidence type="ECO:0000259" key="10">
    <source>
        <dbReference type="Pfam" id="PF00909"/>
    </source>
</evidence>
<comment type="similarity">
    <text evidence="2 9">Belongs to the ammonia transporter channel (TC 1.A.11.2) family.</text>
</comment>
<proteinExistence type="inferred from homology"/>
<feature type="transmembrane region" description="Helical" evidence="9">
    <location>
        <begin position="355"/>
        <end position="383"/>
    </location>
</feature>
<feature type="transmembrane region" description="Helical" evidence="9">
    <location>
        <begin position="6"/>
        <end position="27"/>
    </location>
</feature>
<feature type="transmembrane region" description="Helical" evidence="9">
    <location>
        <begin position="96"/>
        <end position="115"/>
    </location>
</feature>
<dbReference type="GO" id="GO:0008519">
    <property type="term" value="F:ammonium channel activity"/>
    <property type="evidence" value="ECO:0007669"/>
    <property type="project" value="InterPro"/>
</dbReference>
<sequence length="414" mass="43650">MSAGDTGFVLICAALVFFMTPGLALFYGGLVRRKNVVNTMMSSIFLIGLSMVLWVLFGYSLSFSGNVGGIIGNLDWFGLNNVGMEAGPYSDTIPNLAFAVFQMMFAIITPALITGATAGRMKFKAQVIFMILWSFIVYYPMAHMVWGEGGFLGSGFLNSVDFAGGNVVHISSGVSALVLCILLGKRDGYLRRSYRIHNIPMVAFGACVLLFGWFGFNSGSALAADGLAAHAFMTTAASCGAAIVSWMLIDMIKDGKPTLVGASTGMVAGLVAITPGAGFVPVWAAVIIGVVVSPLCYFMISAAKKKLGYDDALDAFGCHGIGGMWGGIATGLFALTSINDAAQWNGLVFGDTGLFFAQLLSIVITIAVAVVGTLICAGITRLITPLRVSKRDEQIGLDMSEHNETAYPSFNGLD</sequence>
<reference evidence="11" key="1">
    <citation type="journal article" date="2021" name="PeerJ">
        <title>Extensive microbial diversity within the chicken gut microbiome revealed by metagenomics and culture.</title>
        <authorList>
            <person name="Gilroy R."/>
            <person name="Ravi A."/>
            <person name="Getino M."/>
            <person name="Pursley I."/>
            <person name="Horton D.L."/>
            <person name="Alikhan N.F."/>
            <person name="Baker D."/>
            <person name="Gharbi K."/>
            <person name="Hall N."/>
            <person name="Watson M."/>
            <person name="Adriaenssens E.M."/>
            <person name="Foster-Nyarko E."/>
            <person name="Jarju S."/>
            <person name="Secka A."/>
            <person name="Antonio M."/>
            <person name="Oren A."/>
            <person name="Chaudhuri R.R."/>
            <person name="La Ragione R."/>
            <person name="Hildebrand F."/>
            <person name="Pallen M.J."/>
        </authorList>
    </citation>
    <scope>NUCLEOTIDE SEQUENCE</scope>
    <source>
        <strain evidence="11">5790</strain>
    </source>
</reference>
<feature type="transmembrane region" description="Helical" evidence="9">
    <location>
        <begin position="127"/>
        <end position="146"/>
    </location>
</feature>
<dbReference type="AlphaFoldDB" id="A0A9D1TMH2"/>
<evidence type="ECO:0000256" key="1">
    <source>
        <dbReference type="ARBA" id="ARBA00004141"/>
    </source>
</evidence>
<name>A0A9D1TMH2_9FIRM</name>
<dbReference type="GO" id="GO:0005886">
    <property type="term" value="C:plasma membrane"/>
    <property type="evidence" value="ECO:0007669"/>
    <property type="project" value="UniProtKB-SubCell"/>
</dbReference>
<feature type="transmembrane region" description="Helical" evidence="9">
    <location>
        <begin position="282"/>
        <end position="300"/>
    </location>
</feature>
<feature type="transmembrane region" description="Helical" evidence="9">
    <location>
        <begin position="258"/>
        <end position="276"/>
    </location>
</feature>
<dbReference type="InterPro" id="IPR001905">
    <property type="entry name" value="Ammonium_transpt"/>
</dbReference>
<feature type="transmembrane region" description="Helical" evidence="9">
    <location>
        <begin position="228"/>
        <end position="249"/>
    </location>
</feature>
<keyword evidence="5 9" id="KW-1133">Transmembrane helix</keyword>
<dbReference type="PROSITE" id="PS01219">
    <property type="entry name" value="AMMONIUM_TRANSP"/>
    <property type="match status" value="1"/>
</dbReference>
<dbReference type="Gene3D" id="1.10.3430.10">
    <property type="entry name" value="Ammonium transporter AmtB like domains"/>
    <property type="match status" value="1"/>
</dbReference>
<accession>A0A9D1TMH2</accession>
<evidence type="ECO:0000256" key="4">
    <source>
        <dbReference type="ARBA" id="ARBA00022692"/>
    </source>
</evidence>
<keyword evidence="4 9" id="KW-0812">Transmembrane</keyword>
<keyword evidence="6 9" id="KW-0472">Membrane</keyword>
<evidence type="ECO:0000256" key="5">
    <source>
        <dbReference type="ARBA" id="ARBA00022989"/>
    </source>
</evidence>
<dbReference type="PANTHER" id="PTHR43029">
    <property type="entry name" value="AMMONIUM TRANSPORTER MEP2"/>
    <property type="match status" value="1"/>
</dbReference>
<evidence type="ECO:0000256" key="6">
    <source>
        <dbReference type="ARBA" id="ARBA00023136"/>
    </source>
</evidence>
<dbReference type="Pfam" id="PF00909">
    <property type="entry name" value="Ammonium_transp"/>
    <property type="match status" value="1"/>
</dbReference>
<feature type="transmembrane region" description="Helical" evidence="9">
    <location>
        <begin position="196"/>
        <end position="216"/>
    </location>
</feature>
<protein>
    <recommendedName>
        <fullName evidence="8 9">Ammonium transporter</fullName>
    </recommendedName>
</protein>
<dbReference type="NCBIfam" id="TIGR00836">
    <property type="entry name" value="amt"/>
    <property type="match status" value="1"/>
</dbReference>
<reference evidence="11" key="2">
    <citation type="submission" date="2021-04" db="EMBL/GenBank/DDBJ databases">
        <authorList>
            <person name="Gilroy R."/>
        </authorList>
    </citation>
    <scope>NUCLEOTIDE SEQUENCE</scope>
    <source>
        <strain evidence="11">5790</strain>
    </source>
</reference>
<evidence type="ECO:0000256" key="9">
    <source>
        <dbReference type="RuleBase" id="RU362002"/>
    </source>
</evidence>
<dbReference type="PANTHER" id="PTHR43029:SF10">
    <property type="entry name" value="AMMONIUM TRANSPORTER MEP2"/>
    <property type="match status" value="1"/>
</dbReference>
<evidence type="ECO:0000313" key="12">
    <source>
        <dbReference type="Proteomes" id="UP000824162"/>
    </source>
</evidence>
<dbReference type="InterPro" id="IPR029020">
    <property type="entry name" value="Ammonium/urea_transptr"/>
</dbReference>